<dbReference type="InterPro" id="IPR016181">
    <property type="entry name" value="Acyl_CoA_acyltransferase"/>
</dbReference>
<dbReference type="InterPro" id="IPR039968">
    <property type="entry name" value="BcerS-like"/>
</dbReference>
<dbReference type="EC" id="2.3.1.-" evidence="2"/>
<keyword evidence="2" id="KW-0808">Transferase</keyword>
<dbReference type="GO" id="GO:0016747">
    <property type="term" value="F:acyltransferase activity, transferring groups other than amino-acyl groups"/>
    <property type="evidence" value="ECO:0007669"/>
    <property type="project" value="InterPro"/>
</dbReference>
<feature type="domain" description="N-acetyltransferase" evidence="1">
    <location>
        <begin position="240"/>
        <end position="355"/>
    </location>
</feature>
<organism evidence="2">
    <name type="scientific">Roseihalotalea indica</name>
    <dbReference type="NCBI Taxonomy" id="2867963"/>
    <lineage>
        <taxon>Bacteria</taxon>
        <taxon>Pseudomonadati</taxon>
        <taxon>Bacteroidota</taxon>
        <taxon>Cytophagia</taxon>
        <taxon>Cytophagales</taxon>
        <taxon>Catalimonadaceae</taxon>
        <taxon>Roseihalotalea</taxon>
    </lineage>
</organism>
<sequence length="391" mass="45327">MHILKVQDGYSEREFFRFPDRLYQSNEYWIRPVEQEIRRIFQPEENTFLQHGDMSRWILQNYRGATIGRIAAFVDRGEGDTPGCPKGSLGFFECIDHQQAATRLLEEGMLWLQNQQVSVLSAPTNPTSLFLKSGLLTHGFDHSPVYGSNYHPAYYQGLFESFGFQKHFRQQTYRRALSALALPASMQQKAKAVLEDAEYKILPFCKEKLDQMVHDIALIYKEAWQQHPSYHVLSDGQIRTELEELLPWIDENIFVIAYYQDRPIGFFFNLPDINQARKQVGDGLFRKIREAYFRKSKHKNLLSVLLGVVPAFQKKGVGSALIESVLSFLQVHNDVYDMIETSRVSDDNTAMQYLLKQLDGKSHHHYWVYRKQLPVCPVEPVISENGQAVLK</sequence>
<dbReference type="PANTHER" id="PTHR41368:SF1">
    <property type="entry name" value="PROTEIN YGHO"/>
    <property type="match status" value="1"/>
</dbReference>
<proteinExistence type="predicted"/>
<accession>A0AA49JET4</accession>
<dbReference type="PANTHER" id="PTHR41368">
    <property type="entry name" value="PROTEIN YGHO"/>
    <property type="match status" value="1"/>
</dbReference>
<dbReference type="InterPro" id="IPR000182">
    <property type="entry name" value="GNAT_dom"/>
</dbReference>
<dbReference type="SUPFAM" id="SSF55729">
    <property type="entry name" value="Acyl-CoA N-acyltransferases (Nat)"/>
    <property type="match status" value="1"/>
</dbReference>
<protein>
    <submittedName>
        <fullName evidence="2">GNAT family N-acetyltransferase</fullName>
        <ecNumber evidence="2">2.3.1.-</ecNumber>
    </submittedName>
</protein>
<keyword evidence="2" id="KW-0012">Acyltransferase</keyword>
<gene>
    <name evidence="2" type="ORF">K4G66_20075</name>
</gene>
<evidence type="ECO:0000259" key="1">
    <source>
        <dbReference type="Pfam" id="PF00583"/>
    </source>
</evidence>
<evidence type="ECO:0000313" key="2">
    <source>
        <dbReference type="EMBL" id="WKN34674.1"/>
    </source>
</evidence>
<dbReference type="Gene3D" id="3.40.630.30">
    <property type="match status" value="1"/>
</dbReference>
<dbReference type="AlphaFoldDB" id="A0AA49JET4"/>
<reference evidence="2" key="2">
    <citation type="journal article" date="2024" name="Antonie Van Leeuwenhoek">
        <title>Roseihalotalea indica gen. nov., sp. nov., a halophilic Bacteroidetes from mesopelagic Southwest Indian Ocean with higher carbohydrate metabolic potential.</title>
        <authorList>
            <person name="Chen B."/>
            <person name="Zhang M."/>
            <person name="Lin D."/>
            <person name="Ye J."/>
            <person name="Tang K."/>
        </authorList>
    </citation>
    <scope>NUCLEOTIDE SEQUENCE</scope>
    <source>
        <strain evidence="2">TK19036</strain>
    </source>
</reference>
<dbReference type="EMBL" id="CP120682">
    <property type="protein sequence ID" value="WKN34674.1"/>
    <property type="molecule type" value="Genomic_DNA"/>
</dbReference>
<name>A0AA49JET4_9BACT</name>
<reference evidence="2" key="1">
    <citation type="journal article" date="2023" name="Comput. Struct. Biotechnol. J.">
        <title>Discovery of a novel marine Bacteroidetes with a rich repertoire of carbohydrate-active enzymes.</title>
        <authorList>
            <person name="Chen B."/>
            <person name="Liu G."/>
            <person name="Chen Q."/>
            <person name="Wang H."/>
            <person name="Liu L."/>
            <person name="Tang K."/>
        </authorList>
    </citation>
    <scope>NUCLEOTIDE SEQUENCE</scope>
    <source>
        <strain evidence="2">TK19036</strain>
    </source>
</reference>
<dbReference type="Pfam" id="PF00583">
    <property type="entry name" value="Acetyltransf_1"/>
    <property type="match status" value="1"/>
</dbReference>